<feature type="transmembrane region" description="Helical" evidence="8">
    <location>
        <begin position="369"/>
        <end position="388"/>
    </location>
</feature>
<evidence type="ECO:0000256" key="4">
    <source>
        <dbReference type="ARBA" id="ARBA00022777"/>
    </source>
</evidence>
<keyword evidence="5" id="KW-0902">Two-component regulatory system</keyword>
<dbReference type="SUPFAM" id="SSF48452">
    <property type="entry name" value="TPR-like"/>
    <property type="match status" value="2"/>
</dbReference>
<feature type="coiled-coil region" evidence="7">
    <location>
        <begin position="388"/>
        <end position="418"/>
    </location>
</feature>
<dbReference type="InterPro" id="IPR036890">
    <property type="entry name" value="HATPase_C_sf"/>
</dbReference>
<dbReference type="Proteomes" id="UP000477386">
    <property type="component" value="Unassembled WGS sequence"/>
</dbReference>
<dbReference type="Pfam" id="PF17874">
    <property type="entry name" value="TPR_MalT"/>
    <property type="match status" value="1"/>
</dbReference>
<evidence type="ECO:0000256" key="2">
    <source>
        <dbReference type="ARBA" id="ARBA00012438"/>
    </source>
</evidence>
<name>A0A6M0ITP4_9BACT</name>
<evidence type="ECO:0000259" key="9">
    <source>
        <dbReference type="PROSITE" id="PS50109"/>
    </source>
</evidence>
<comment type="catalytic activity">
    <reaction evidence="1">
        <text>ATP + protein L-histidine = ADP + protein N-phospho-L-histidine.</text>
        <dbReference type="EC" id="2.7.13.3"/>
    </reaction>
</comment>
<evidence type="ECO:0000256" key="6">
    <source>
        <dbReference type="PROSITE-ProRule" id="PRU00339"/>
    </source>
</evidence>
<dbReference type="Gene3D" id="1.25.40.10">
    <property type="entry name" value="Tetratricopeptide repeat domain"/>
    <property type="match status" value="1"/>
</dbReference>
<protein>
    <recommendedName>
        <fullName evidence="2">histidine kinase</fullName>
        <ecNumber evidence="2">2.7.13.3</ecNumber>
    </recommendedName>
</protein>
<keyword evidence="8" id="KW-0812">Transmembrane</keyword>
<dbReference type="Pfam" id="PF02518">
    <property type="entry name" value="HATPase_c"/>
    <property type="match status" value="1"/>
</dbReference>
<organism evidence="10 11">
    <name type="scientific">Spirosoma agri</name>
    <dbReference type="NCBI Taxonomy" id="1987381"/>
    <lineage>
        <taxon>Bacteria</taxon>
        <taxon>Pseudomonadati</taxon>
        <taxon>Bacteroidota</taxon>
        <taxon>Cytophagia</taxon>
        <taxon>Cytophagales</taxon>
        <taxon>Cytophagaceae</taxon>
        <taxon>Spirosoma</taxon>
    </lineage>
</organism>
<evidence type="ECO:0000313" key="11">
    <source>
        <dbReference type="Proteomes" id="UP000477386"/>
    </source>
</evidence>
<dbReference type="SUPFAM" id="SSF55874">
    <property type="entry name" value="ATPase domain of HSP90 chaperone/DNA topoisomerase II/histidine kinase"/>
    <property type="match status" value="1"/>
</dbReference>
<proteinExistence type="predicted"/>
<dbReference type="PANTHER" id="PTHR43711:SF1">
    <property type="entry name" value="HISTIDINE KINASE 1"/>
    <property type="match status" value="1"/>
</dbReference>
<keyword evidence="8" id="KW-0472">Membrane</keyword>
<sequence>MLLIELGRTYTQLNLDSSWYFLRQAIDVSKRLPNKRILIRAYTSLATTYVVTGEHAKGLAILRQAEKVGRLYPFDSIQLDLQTRLTQVYRIQGNYEQALTLGLKLEKQVDRYPQLQSASLLTLYTELALTYEHQNNDSLALPYYLKANDYALKHKKKKSLIGTLGNLGEYYVTRKDFAKAEQYINESLRISREFNFNHSTAESLRNLGEIKQNQRHYTAAVGYYEQALSIQKQIGAKEFIGNIYIELAQSYIALKERPKALAYVEQSIDLFRQIQSAHYLHKALRLKSSLLEQQGSFKEALRSTRQAQVLSDSLTGLDKQKAIAQIQASFDLERKQNQIVNLKKDLTLQQQASNTIQLELKLAQHQRTFLIVVSLLLLLIILITYINYNKLKQAQQLLRQQKDEIVRQTDQLVELHKTKDQLFSIISHDLRSPLIRLKQDIHQLLINVHSENRQMVSSLTGIEQKTDNVLALLMTLLDWAFVQFKGFQTTLQVLNLADLVTPVFGHFADRLNQKQITVINQIEADTIVFADKQQLGIVLRNLVDNAIKFTPVQGYIRLLTIEHADSIELQIRDTGIGMSPELVGQLFSQPEVRQGTQEEEGTGLGILISQELLSKQKGTLAVDSKPNKGTTVKVTLARPHPADYAQNHR</sequence>
<keyword evidence="11" id="KW-1185">Reference proteome</keyword>
<dbReference type="PROSITE" id="PS50005">
    <property type="entry name" value="TPR"/>
    <property type="match status" value="1"/>
</dbReference>
<evidence type="ECO:0000256" key="3">
    <source>
        <dbReference type="ARBA" id="ARBA00022679"/>
    </source>
</evidence>
<accession>A0A6M0ITP4</accession>
<dbReference type="GO" id="GO:0000155">
    <property type="term" value="F:phosphorelay sensor kinase activity"/>
    <property type="evidence" value="ECO:0007669"/>
    <property type="project" value="InterPro"/>
</dbReference>
<keyword evidence="4 10" id="KW-0418">Kinase</keyword>
<keyword evidence="8" id="KW-1133">Transmembrane helix</keyword>
<dbReference type="AlphaFoldDB" id="A0A6M0ITP4"/>
<dbReference type="InterPro" id="IPR011990">
    <property type="entry name" value="TPR-like_helical_dom_sf"/>
</dbReference>
<evidence type="ECO:0000256" key="8">
    <source>
        <dbReference type="SAM" id="Phobius"/>
    </source>
</evidence>
<dbReference type="EC" id="2.7.13.3" evidence="2"/>
<evidence type="ECO:0000256" key="7">
    <source>
        <dbReference type="SAM" id="Coils"/>
    </source>
</evidence>
<dbReference type="InterPro" id="IPR041617">
    <property type="entry name" value="TPR_MalT"/>
</dbReference>
<dbReference type="InterPro" id="IPR003594">
    <property type="entry name" value="HATPase_dom"/>
</dbReference>
<evidence type="ECO:0000256" key="1">
    <source>
        <dbReference type="ARBA" id="ARBA00000085"/>
    </source>
</evidence>
<feature type="domain" description="Histidine kinase" evidence="9">
    <location>
        <begin position="425"/>
        <end position="640"/>
    </location>
</feature>
<reference evidence="10 11" key="1">
    <citation type="submission" date="2020-02" db="EMBL/GenBank/DDBJ databases">
        <title>Draft genome sequence of two Spirosoma agri KCTC 52727 and Spirosoma terrae KCTC 52035.</title>
        <authorList>
            <person name="Rojas J."/>
            <person name="Ambika Manirajan B."/>
            <person name="Ratering S."/>
            <person name="Suarez C."/>
            <person name="Schnell S."/>
        </authorList>
    </citation>
    <scope>NUCLEOTIDE SEQUENCE [LARGE SCALE GENOMIC DNA]</scope>
    <source>
        <strain evidence="10 11">KCTC 52727</strain>
    </source>
</reference>
<keyword evidence="6" id="KW-0802">TPR repeat</keyword>
<dbReference type="SUPFAM" id="SSF47384">
    <property type="entry name" value="Homodimeric domain of signal transducing histidine kinase"/>
    <property type="match status" value="1"/>
</dbReference>
<dbReference type="InterPro" id="IPR004358">
    <property type="entry name" value="Sig_transdc_His_kin-like_C"/>
</dbReference>
<keyword evidence="3" id="KW-0808">Transferase</keyword>
<dbReference type="Gene3D" id="1.10.287.130">
    <property type="match status" value="1"/>
</dbReference>
<dbReference type="InterPro" id="IPR036097">
    <property type="entry name" value="HisK_dim/P_sf"/>
</dbReference>
<dbReference type="Gene3D" id="3.30.565.10">
    <property type="entry name" value="Histidine kinase-like ATPase, C-terminal domain"/>
    <property type="match status" value="1"/>
</dbReference>
<evidence type="ECO:0000313" key="10">
    <source>
        <dbReference type="EMBL" id="NEU70663.1"/>
    </source>
</evidence>
<dbReference type="SMART" id="SM00387">
    <property type="entry name" value="HATPase_c"/>
    <property type="match status" value="1"/>
</dbReference>
<dbReference type="PROSITE" id="PS50109">
    <property type="entry name" value="HIS_KIN"/>
    <property type="match status" value="1"/>
</dbReference>
<dbReference type="EMBL" id="JAAGNZ010000007">
    <property type="protein sequence ID" value="NEU70663.1"/>
    <property type="molecule type" value="Genomic_DNA"/>
</dbReference>
<dbReference type="PRINTS" id="PR00344">
    <property type="entry name" value="BCTRLSENSOR"/>
</dbReference>
<dbReference type="InterPro" id="IPR019734">
    <property type="entry name" value="TPR_rpt"/>
</dbReference>
<dbReference type="InterPro" id="IPR005467">
    <property type="entry name" value="His_kinase_dom"/>
</dbReference>
<gene>
    <name evidence="10" type="ORF">GK091_27605</name>
</gene>
<keyword evidence="7" id="KW-0175">Coiled coil</keyword>
<comment type="caution">
    <text evidence="10">The sequence shown here is derived from an EMBL/GenBank/DDBJ whole genome shotgun (WGS) entry which is preliminary data.</text>
</comment>
<evidence type="ECO:0000256" key="5">
    <source>
        <dbReference type="ARBA" id="ARBA00023012"/>
    </source>
</evidence>
<dbReference type="PANTHER" id="PTHR43711">
    <property type="entry name" value="TWO-COMPONENT HISTIDINE KINASE"/>
    <property type="match status" value="1"/>
</dbReference>
<dbReference type="InterPro" id="IPR050736">
    <property type="entry name" value="Sensor_HK_Regulatory"/>
</dbReference>
<feature type="repeat" description="TPR" evidence="6">
    <location>
        <begin position="201"/>
        <end position="234"/>
    </location>
</feature>
<dbReference type="SMART" id="SM00028">
    <property type="entry name" value="TPR"/>
    <property type="match status" value="7"/>
</dbReference>